<evidence type="ECO:0000259" key="2">
    <source>
        <dbReference type="Pfam" id="PF01609"/>
    </source>
</evidence>
<sequence length="106" mass="12304">MKSGPPSNGRTLKISWNKPLEDQGIDNRLIKRSYRNRPLTQEEKEHNRRHSPVRSTVERVFGVLKLHYGMAKARYDGLVRNRTRFNLMCIAYNLKHGLSVLQGKCA</sequence>
<evidence type="ECO:0000313" key="3">
    <source>
        <dbReference type="EMBL" id="VFK29494.1"/>
    </source>
</evidence>
<dbReference type="GO" id="GO:0003677">
    <property type="term" value="F:DNA binding"/>
    <property type="evidence" value="ECO:0007669"/>
    <property type="project" value="InterPro"/>
</dbReference>
<dbReference type="Pfam" id="PF01609">
    <property type="entry name" value="DDE_Tnp_1"/>
    <property type="match status" value="1"/>
</dbReference>
<feature type="region of interest" description="Disordered" evidence="1">
    <location>
        <begin position="34"/>
        <end position="53"/>
    </location>
</feature>
<dbReference type="GO" id="GO:0004803">
    <property type="term" value="F:transposase activity"/>
    <property type="evidence" value="ECO:0007669"/>
    <property type="project" value="InterPro"/>
</dbReference>
<feature type="domain" description="Transposase IS4-like" evidence="2">
    <location>
        <begin position="16"/>
        <end position="94"/>
    </location>
</feature>
<dbReference type="GO" id="GO:0006313">
    <property type="term" value="P:DNA transposition"/>
    <property type="evidence" value="ECO:0007669"/>
    <property type="project" value="InterPro"/>
</dbReference>
<accession>A0A450XJP5</accession>
<protein>
    <submittedName>
        <fullName evidence="3">Transposase DDE domain-containing protein</fullName>
    </submittedName>
</protein>
<dbReference type="InterPro" id="IPR002559">
    <property type="entry name" value="Transposase_11"/>
</dbReference>
<evidence type="ECO:0000256" key="1">
    <source>
        <dbReference type="SAM" id="MobiDB-lite"/>
    </source>
</evidence>
<reference evidence="3" key="1">
    <citation type="submission" date="2019-02" db="EMBL/GenBank/DDBJ databases">
        <authorList>
            <person name="Gruber-Vodicka R. H."/>
            <person name="Seah K. B. B."/>
        </authorList>
    </citation>
    <scope>NUCLEOTIDE SEQUENCE</scope>
    <source>
        <strain evidence="3">BECK_S426</strain>
    </source>
</reference>
<dbReference type="EMBL" id="CAADFP010000088">
    <property type="protein sequence ID" value="VFK29494.1"/>
    <property type="molecule type" value="Genomic_DNA"/>
</dbReference>
<name>A0A450XJP5_9GAMM</name>
<dbReference type="AlphaFoldDB" id="A0A450XJP5"/>
<gene>
    <name evidence="3" type="ORF">BECKLPF1236C_GA0070990_1008811</name>
</gene>
<proteinExistence type="predicted"/>
<organism evidence="3">
    <name type="scientific">Candidatus Kentrum sp. LPFa</name>
    <dbReference type="NCBI Taxonomy" id="2126335"/>
    <lineage>
        <taxon>Bacteria</taxon>
        <taxon>Pseudomonadati</taxon>
        <taxon>Pseudomonadota</taxon>
        <taxon>Gammaproteobacteria</taxon>
        <taxon>Candidatus Kentrum</taxon>
    </lineage>
</organism>